<organism evidence="2 3">
    <name type="scientific">Jannaschia aquimarina</name>
    <dbReference type="NCBI Taxonomy" id="935700"/>
    <lineage>
        <taxon>Bacteria</taxon>
        <taxon>Pseudomonadati</taxon>
        <taxon>Pseudomonadota</taxon>
        <taxon>Alphaproteobacteria</taxon>
        <taxon>Rhodobacterales</taxon>
        <taxon>Roseobacteraceae</taxon>
        <taxon>Jannaschia</taxon>
    </lineage>
</organism>
<comment type="caution">
    <text evidence="2">The sequence shown here is derived from an EMBL/GenBank/DDBJ whole genome shotgun (WGS) entry which is preliminary data.</text>
</comment>
<dbReference type="RefSeq" id="WP_043919754.1">
    <property type="nucleotide sequence ID" value="NZ_FZPF01000001.1"/>
</dbReference>
<dbReference type="OrthoDB" id="7872655at2"/>
<keyword evidence="3" id="KW-1185">Reference proteome</keyword>
<gene>
    <name evidence="2" type="ORF">jaqu_29720</name>
</gene>
<feature type="signal peptide" evidence="1">
    <location>
        <begin position="1"/>
        <end position="23"/>
    </location>
</feature>
<dbReference type="AlphaFoldDB" id="A0A0D1CKQ7"/>
<dbReference type="EMBL" id="JYFE01000051">
    <property type="protein sequence ID" value="KIT15357.1"/>
    <property type="molecule type" value="Genomic_DNA"/>
</dbReference>
<dbReference type="PATRIC" id="fig|935700.4.peg.3071"/>
<evidence type="ECO:0000256" key="1">
    <source>
        <dbReference type="SAM" id="SignalP"/>
    </source>
</evidence>
<evidence type="ECO:0000313" key="2">
    <source>
        <dbReference type="EMBL" id="KIT15357.1"/>
    </source>
</evidence>
<protein>
    <submittedName>
        <fullName evidence="2">Uncharacterized protein</fullName>
    </submittedName>
</protein>
<name>A0A0D1CKQ7_9RHOB</name>
<dbReference type="Proteomes" id="UP000032232">
    <property type="component" value="Unassembled WGS sequence"/>
</dbReference>
<reference evidence="2 3" key="1">
    <citation type="submission" date="2015-02" db="EMBL/GenBank/DDBJ databases">
        <title>Genome Sequence of Jannaschia aquimarina DSM28248, a member of the Roseobacter clade.</title>
        <authorList>
            <person name="Voget S."/>
            <person name="Daniel R."/>
        </authorList>
    </citation>
    <scope>NUCLEOTIDE SEQUENCE [LARGE SCALE GENOMIC DNA]</scope>
    <source>
        <strain evidence="2 3">GSW-M26</strain>
    </source>
</reference>
<sequence length="96" mass="10651">MRLALVPILAGLLLACTATPQLAQEPLSGPRANVARALPFYGFGDVDVERLSNNQVMQIYSLIHSERSQGDIRQLIRSTIEPGLLQRGVDRLRDRL</sequence>
<dbReference type="STRING" id="935700.jaqu_29720"/>
<proteinExistence type="predicted"/>
<feature type="chain" id="PRO_5005427827" evidence="1">
    <location>
        <begin position="24"/>
        <end position="96"/>
    </location>
</feature>
<dbReference type="PROSITE" id="PS51257">
    <property type="entry name" value="PROKAR_LIPOPROTEIN"/>
    <property type="match status" value="1"/>
</dbReference>
<evidence type="ECO:0000313" key="3">
    <source>
        <dbReference type="Proteomes" id="UP000032232"/>
    </source>
</evidence>
<accession>A0A0D1CKQ7</accession>
<keyword evidence="1" id="KW-0732">Signal</keyword>